<dbReference type="AlphaFoldDB" id="A0AAV4X0E5"/>
<dbReference type="EMBL" id="BPLR01016942">
    <property type="protein sequence ID" value="GIY87479.1"/>
    <property type="molecule type" value="Genomic_DNA"/>
</dbReference>
<accession>A0AAV4X0E5</accession>
<comment type="caution">
    <text evidence="1">The sequence shown here is derived from an EMBL/GenBank/DDBJ whole genome shotgun (WGS) entry which is preliminary data.</text>
</comment>
<protein>
    <submittedName>
        <fullName evidence="1">Uncharacterized protein</fullName>
    </submittedName>
</protein>
<organism evidence="1 2">
    <name type="scientific">Caerostris extrusa</name>
    <name type="common">Bark spider</name>
    <name type="synonym">Caerostris bankana</name>
    <dbReference type="NCBI Taxonomy" id="172846"/>
    <lineage>
        <taxon>Eukaryota</taxon>
        <taxon>Metazoa</taxon>
        <taxon>Ecdysozoa</taxon>
        <taxon>Arthropoda</taxon>
        <taxon>Chelicerata</taxon>
        <taxon>Arachnida</taxon>
        <taxon>Araneae</taxon>
        <taxon>Araneomorphae</taxon>
        <taxon>Entelegynae</taxon>
        <taxon>Araneoidea</taxon>
        <taxon>Araneidae</taxon>
        <taxon>Caerostris</taxon>
    </lineage>
</organism>
<name>A0AAV4X0E5_CAEEX</name>
<reference evidence="1 2" key="1">
    <citation type="submission" date="2021-06" db="EMBL/GenBank/DDBJ databases">
        <title>Caerostris extrusa draft genome.</title>
        <authorList>
            <person name="Kono N."/>
            <person name="Arakawa K."/>
        </authorList>
    </citation>
    <scope>NUCLEOTIDE SEQUENCE [LARGE SCALE GENOMIC DNA]</scope>
</reference>
<evidence type="ECO:0000313" key="1">
    <source>
        <dbReference type="EMBL" id="GIY87479.1"/>
    </source>
</evidence>
<gene>
    <name evidence="1" type="ORF">CEXT_78241</name>
</gene>
<proteinExistence type="predicted"/>
<evidence type="ECO:0000313" key="2">
    <source>
        <dbReference type="Proteomes" id="UP001054945"/>
    </source>
</evidence>
<sequence length="93" mass="10415">MEMKGLEIPGSTVKETVVLNIYEVDYHMSSQCLNKASPKRKRTALLREAPPSDFIRVPSQISSPRAQLPPNDGCEGNFSEKYSKTKLLLFLST</sequence>
<dbReference type="Proteomes" id="UP001054945">
    <property type="component" value="Unassembled WGS sequence"/>
</dbReference>
<keyword evidence="2" id="KW-1185">Reference proteome</keyword>